<feature type="transmembrane region" description="Helical" evidence="1">
    <location>
        <begin position="271"/>
        <end position="288"/>
    </location>
</feature>
<dbReference type="Proteomes" id="UP000192573">
    <property type="component" value="Unassembled WGS sequence"/>
</dbReference>
<accession>A0A1V8P5R4</accession>
<proteinExistence type="predicted"/>
<feature type="transmembrane region" description="Helical" evidence="1">
    <location>
        <begin position="424"/>
        <end position="441"/>
    </location>
</feature>
<protein>
    <submittedName>
        <fullName evidence="2">Uncharacterized protein</fullName>
    </submittedName>
</protein>
<feature type="transmembrane region" description="Helical" evidence="1">
    <location>
        <begin position="207"/>
        <end position="226"/>
    </location>
</feature>
<keyword evidence="1" id="KW-1133">Transmembrane helix</keyword>
<evidence type="ECO:0000313" key="3">
    <source>
        <dbReference type="Proteomes" id="UP000192573"/>
    </source>
</evidence>
<evidence type="ECO:0000256" key="1">
    <source>
        <dbReference type="SAM" id="Phobius"/>
    </source>
</evidence>
<dbReference type="AlphaFoldDB" id="A0A1V8P5R4"/>
<feature type="transmembrane region" description="Helical" evidence="1">
    <location>
        <begin position="181"/>
        <end position="201"/>
    </location>
</feature>
<feature type="transmembrane region" description="Helical" evidence="1">
    <location>
        <begin position="309"/>
        <end position="326"/>
    </location>
</feature>
<evidence type="ECO:0000313" key="2">
    <source>
        <dbReference type="EMBL" id="OQM43893.1"/>
    </source>
</evidence>
<keyword evidence="1" id="KW-0812">Transmembrane</keyword>
<sequence>MQTEQIQARGKAWQSLQPALAITSLLVFLFACALTDKHAAMSAIAGVTAVLYFASTFAFWSKKSSARSGVIIFLCSMMFLLATNNLKGIVLPAIFSRYFDVILLLVGIALLRQVMASLNFTAVLGGYFSRRKTSNMTFGVTLLTAFLTWPMSLGAISLLLDGLKSVIGPRFNLAKIITRTVCITMVLMPTTIGAAAVWAAMPDVPHLKAMLVGIPLFLFSILFNQSAKVTVIAENETVTPSRDGMRYILLCVGLFWGVFIFSLTVLNLNSLQSIAFTAVVLFVVDHLVKKDKPWAEQLTESAQNISGEVLLLLSCSVLTSVCWLLFSHVPEGITAYVGGLTTLQIYAIILFIVPLFGLLGIHPLIIFSIAWSIFSDYLTGGMVDYQIWICLFIATQLISPVSINAIFAANSLNVSPSNTSFKMHYGYVLSFNLFALVYLGAMSKII</sequence>
<dbReference type="RefSeq" id="WP_047417697.1">
    <property type="nucleotide sequence ID" value="NZ_CP077405.1"/>
</dbReference>
<dbReference type="EMBL" id="NAEW01000001">
    <property type="protein sequence ID" value="OQM43893.1"/>
    <property type="molecule type" value="Genomic_DNA"/>
</dbReference>
<feature type="transmembrane region" description="Helical" evidence="1">
    <location>
        <begin position="247"/>
        <end position="265"/>
    </location>
</feature>
<organism evidence="2 3">
    <name type="scientific">Citrobacter braakii</name>
    <dbReference type="NCBI Taxonomy" id="57706"/>
    <lineage>
        <taxon>Bacteria</taxon>
        <taxon>Pseudomonadati</taxon>
        <taxon>Pseudomonadota</taxon>
        <taxon>Gammaproteobacteria</taxon>
        <taxon>Enterobacterales</taxon>
        <taxon>Enterobacteriaceae</taxon>
        <taxon>Citrobacter</taxon>
        <taxon>Citrobacter freundii complex</taxon>
    </lineage>
</organism>
<feature type="transmembrane region" description="Helical" evidence="1">
    <location>
        <begin position="346"/>
        <end position="374"/>
    </location>
</feature>
<feature type="transmembrane region" description="Helical" evidence="1">
    <location>
        <begin position="39"/>
        <end position="60"/>
    </location>
</feature>
<comment type="caution">
    <text evidence="2">The sequence shown here is derived from an EMBL/GenBank/DDBJ whole genome shotgun (WGS) entry which is preliminary data.</text>
</comment>
<feature type="transmembrane region" description="Helical" evidence="1">
    <location>
        <begin position="386"/>
        <end position="412"/>
    </location>
</feature>
<keyword evidence="1" id="KW-0472">Membrane</keyword>
<gene>
    <name evidence="2" type="ORF">BZK42_03205</name>
</gene>
<feature type="transmembrane region" description="Helical" evidence="1">
    <location>
        <begin position="66"/>
        <end position="86"/>
    </location>
</feature>
<feature type="transmembrane region" description="Helical" evidence="1">
    <location>
        <begin position="98"/>
        <end position="118"/>
    </location>
</feature>
<feature type="transmembrane region" description="Helical" evidence="1">
    <location>
        <begin position="138"/>
        <end position="160"/>
    </location>
</feature>
<name>A0A1V8P5R4_CITBR</name>
<reference evidence="2 3" key="1">
    <citation type="submission" date="2017-03" db="EMBL/GenBank/DDBJ databases">
        <authorList>
            <person name="Afonso C.L."/>
            <person name="Miller P.J."/>
            <person name="Scott M.A."/>
            <person name="Spackman E."/>
            <person name="Goraichik I."/>
            <person name="Dimitrov K.M."/>
            <person name="Suarez D.L."/>
            <person name="Swayne D.E."/>
        </authorList>
    </citation>
    <scope>NUCLEOTIDE SEQUENCE [LARGE SCALE GENOMIC DNA]</scope>
    <source>
        <strain evidence="2 3">ATCC 51113</strain>
    </source>
</reference>
<feature type="transmembrane region" description="Helical" evidence="1">
    <location>
        <begin position="12"/>
        <end position="32"/>
    </location>
</feature>